<protein>
    <recommendedName>
        <fullName evidence="10 11">UDP-N-acetylmuramoyl-tripeptide--D-alanyl-D-alanine ligase</fullName>
        <ecNumber evidence="10 11">6.3.2.10</ecNumber>
    </recommendedName>
    <alternativeName>
        <fullName evidence="10">D-alanyl-D-alanine-adding enzyme</fullName>
    </alternativeName>
</protein>
<feature type="domain" description="Mur ligase N-terminal catalytic" evidence="12">
    <location>
        <begin position="27"/>
        <end position="92"/>
    </location>
</feature>
<dbReference type="InterPro" id="IPR000713">
    <property type="entry name" value="Mur_ligase_N"/>
</dbReference>
<evidence type="ECO:0000256" key="6">
    <source>
        <dbReference type="ARBA" id="ARBA00022960"/>
    </source>
</evidence>
<dbReference type="InterPro" id="IPR004101">
    <property type="entry name" value="Mur_ligase_C"/>
</dbReference>
<keyword evidence="8 10" id="KW-0131">Cell cycle</keyword>
<evidence type="ECO:0000256" key="7">
    <source>
        <dbReference type="ARBA" id="ARBA00022984"/>
    </source>
</evidence>
<evidence type="ECO:0000256" key="1">
    <source>
        <dbReference type="ARBA" id="ARBA00022490"/>
    </source>
</evidence>
<dbReference type="Proteomes" id="UP000294832">
    <property type="component" value="Unassembled WGS sequence"/>
</dbReference>
<dbReference type="PANTHER" id="PTHR43024">
    <property type="entry name" value="UDP-N-ACETYLMURAMOYL-TRIPEPTIDE--D-ALANYL-D-ALANINE LIGASE"/>
    <property type="match status" value="1"/>
</dbReference>
<keyword evidence="6 10" id="KW-0133">Cell shape</keyword>
<dbReference type="Pfam" id="PF02875">
    <property type="entry name" value="Mur_ligase_C"/>
    <property type="match status" value="1"/>
</dbReference>
<evidence type="ECO:0000313" key="15">
    <source>
        <dbReference type="EMBL" id="TCN79691.1"/>
    </source>
</evidence>
<comment type="catalytic activity">
    <reaction evidence="10 11">
        <text>D-alanyl-D-alanine + UDP-N-acetyl-alpha-D-muramoyl-L-alanyl-gamma-D-glutamyl-meso-2,6-diaminopimelate + ATP = UDP-N-acetyl-alpha-D-muramoyl-L-alanyl-gamma-D-glutamyl-meso-2,6-diaminopimeloyl-D-alanyl-D-alanine + ADP + phosphate + H(+)</text>
        <dbReference type="Rhea" id="RHEA:28374"/>
        <dbReference type="ChEBI" id="CHEBI:15378"/>
        <dbReference type="ChEBI" id="CHEBI:30616"/>
        <dbReference type="ChEBI" id="CHEBI:43474"/>
        <dbReference type="ChEBI" id="CHEBI:57822"/>
        <dbReference type="ChEBI" id="CHEBI:61386"/>
        <dbReference type="ChEBI" id="CHEBI:83905"/>
        <dbReference type="ChEBI" id="CHEBI:456216"/>
        <dbReference type="EC" id="6.3.2.10"/>
    </reaction>
</comment>
<dbReference type="GO" id="GO:0008766">
    <property type="term" value="F:UDP-N-acetylmuramoylalanyl-D-glutamyl-2,6-diaminopimelate-D-alanyl-D-alanine ligase activity"/>
    <property type="evidence" value="ECO:0007669"/>
    <property type="project" value="RHEA"/>
</dbReference>
<dbReference type="InterPro" id="IPR013221">
    <property type="entry name" value="Mur_ligase_cen"/>
</dbReference>
<evidence type="ECO:0000256" key="10">
    <source>
        <dbReference type="HAMAP-Rule" id="MF_02019"/>
    </source>
</evidence>
<keyword evidence="3 10" id="KW-0132">Cell division</keyword>
<dbReference type="UniPathway" id="UPA00219"/>
<dbReference type="GO" id="GO:0047480">
    <property type="term" value="F:UDP-N-acetylmuramoyl-tripeptide-D-alanyl-D-alanine ligase activity"/>
    <property type="evidence" value="ECO:0007669"/>
    <property type="project" value="UniProtKB-UniRule"/>
</dbReference>
<dbReference type="HAMAP" id="MF_02019">
    <property type="entry name" value="MurF"/>
    <property type="match status" value="1"/>
</dbReference>
<dbReference type="Gene3D" id="3.40.1190.10">
    <property type="entry name" value="Mur-like, catalytic domain"/>
    <property type="match status" value="1"/>
</dbReference>
<dbReference type="PANTHER" id="PTHR43024:SF1">
    <property type="entry name" value="UDP-N-ACETYLMURAMOYL-TRIPEPTIDE--D-ALANYL-D-ALANINE LIGASE"/>
    <property type="match status" value="1"/>
</dbReference>
<dbReference type="EMBL" id="SLWF01000031">
    <property type="protein sequence ID" value="TCN79691.1"/>
    <property type="molecule type" value="Genomic_DNA"/>
</dbReference>
<evidence type="ECO:0000256" key="8">
    <source>
        <dbReference type="ARBA" id="ARBA00023306"/>
    </source>
</evidence>
<feature type="binding site" evidence="10">
    <location>
        <begin position="110"/>
        <end position="116"/>
    </location>
    <ligand>
        <name>ATP</name>
        <dbReference type="ChEBI" id="CHEBI:30616"/>
    </ligand>
</feature>
<accession>A0A4R2F540</accession>
<evidence type="ECO:0000256" key="3">
    <source>
        <dbReference type="ARBA" id="ARBA00022618"/>
    </source>
</evidence>
<dbReference type="NCBIfam" id="TIGR01143">
    <property type="entry name" value="murF"/>
    <property type="match status" value="1"/>
</dbReference>
<evidence type="ECO:0000256" key="5">
    <source>
        <dbReference type="ARBA" id="ARBA00022840"/>
    </source>
</evidence>
<dbReference type="GO" id="GO:0009252">
    <property type="term" value="P:peptidoglycan biosynthetic process"/>
    <property type="evidence" value="ECO:0007669"/>
    <property type="project" value="UniProtKB-UniRule"/>
</dbReference>
<gene>
    <name evidence="10" type="primary">murF</name>
    <name evidence="15" type="ORF">EDC91_13127</name>
</gene>
<organism evidence="15 16">
    <name type="scientific">Shewanella fodinae</name>
    <dbReference type="NCBI Taxonomy" id="552357"/>
    <lineage>
        <taxon>Bacteria</taxon>
        <taxon>Pseudomonadati</taxon>
        <taxon>Pseudomonadota</taxon>
        <taxon>Gammaproteobacteria</taxon>
        <taxon>Alteromonadales</taxon>
        <taxon>Shewanellaceae</taxon>
        <taxon>Shewanella</taxon>
    </lineage>
</organism>
<comment type="pathway">
    <text evidence="10 11">Cell wall biogenesis; peptidoglycan biosynthesis.</text>
</comment>
<evidence type="ECO:0000256" key="4">
    <source>
        <dbReference type="ARBA" id="ARBA00022741"/>
    </source>
</evidence>
<dbReference type="GO" id="GO:0005737">
    <property type="term" value="C:cytoplasm"/>
    <property type="evidence" value="ECO:0007669"/>
    <property type="project" value="UniProtKB-SubCell"/>
</dbReference>
<comment type="caution">
    <text evidence="15">The sequence shown here is derived from an EMBL/GenBank/DDBJ whole genome shotgun (WGS) entry which is preliminary data.</text>
</comment>
<dbReference type="GO" id="GO:0005524">
    <property type="term" value="F:ATP binding"/>
    <property type="evidence" value="ECO:0007669"/>
    <property type="project" value="UniProtKB-UniRule"/>
</dbReference>
<feature type="domain" description="Mur ligase central" evidence="14">
    <location>
        <begin position="109"/>
        <end position="295"/>
    </location>
</feature>
<evidence type="ECO:0000259" key="12">
    <source>
        <dbReference type="Pfam" id="PF01225"/>
    </source>
</evidence>
<dbReference type="EC" id="6.3.2.10" evidence="10 11"/>
<dbReference type="SUPFAM" id="SSF63418">
    <property type="entry name" value="MurE/MurF N-terminal domain"/>
    <property type="match status" value="1"/>
</dbReference>
<dbReference type="InterPro" id="IPR035911">
    <property type="entry name" value="MurE/MurF_N"/>
</dbReference>
<evidence type="ECO:0000256" key="9">
    <source>
        <dbReference type="ARBA" id="ARBA00023316"/>
    </source>
</evidence>
<dbReference type="SUPFAM" id="SSF53623">
    <property type="entry name" value="MurD-like peptide ligases, catalytic domain"/>
    <property type="match status" value="1"/>
</dbReference>
<evidence type="ECO:0000256" key="2">
    <source>
        <dbReference type="ARBA" id="ARBA00022598"/>
    </source>
</evidence>
<dbReference type="InterPro" id="IPR036565">
    <property type="entry name" value="Mur-like_cat_sf"/>
</dbReference>
<comment type="subcellular location">
    <subcellularLocation>
        <location evidence="10 11">Cytoplasm</location>
    </subcellularLocation>
</comment>
<dbReference type="AlphaFoldDB" id="A0A4R2F540"/>
<evidence type="ECO:0000259" key="13">
    <source>
        <dbReference type="Pfam" id="PF02875"/>
    </source>
</evidence>
<keyword evidence="7 10" id="KW-0573">Peptidoglycan synthesis</keyword>
<reference evidence="15 16" key="1">
    <citation type="submission" date="2019-03" db="EMBL/GenBank/DDBJ databases">
        <title>Freshwater and sediment microbial communities from various areas in North America, analyzing microbe dynamics in response to fracking.</title>
        <authorList>
            <person name="Lamendella R."/>
        </authorList>
    </citation>
    <scope>NUCLEOTIDE SEQUENCE [LARGE SCALE GENOMIC DNA]</scope>
    <source>
        <strain evidence="15 16">74A</strain>
    </source>
</reference>
<dbReference type="SUPFAM" id="SSF53244">
    <property type="entry name" value="MurD-like peptide ligases, peptide-binding domain"/>
    <property type="match status" value="1"/>
</dbReference>
<dbReference type="Gene3D" id="3.90.190.20">
    <property type="entry name" value="Mur ligase, C-terminal domain"/>
    <property type="match status" value="1"/>
</dbReference>
<comment type="function">
    <text evidence="10 11">Involved in cell wall formation. Catalyzes the final step in the synthesis of UDP-N-acetylmuramoyl-pentapeptide, the precursor of murein.</text>
</comment>
<keyword evidence="5 10" id="KW-0067">ATP-binding</keyword>
<feature type="domain" description="Mur ligase C-terminal" evidence="13">
    <location>
        <begin position="326"/>
        <end position="437"/>
    </location>
</feature>
<keyword evidence="9 10" id="KW-0961">Cell wall biogenesis/degradation</keyword>
<dbReference type="InterPro" id="IPR051046">
    <property type="entry name" value="MurCDEF_CellWall_CoF430Synth"/>
</dbReference>
<dbReference type="Pfam" id="PF01225">
    <property type="entry name" value="Mur_ligase"/>
    <property type="match status" value="1"/>
</dbReference>
<dbReference type="GO" id="GO:0051301">
    <property type="term" value="P:cell division"/>
    <property type="evidence" value="ECO:0007669"/>
    <property type="project" value="UniProtKB-KW"/>
</dbReference>
<dbReference type="RefSeq" id="WP_133040136.1">
    <property type="nucleotide sequence ID" value="NZ_SLWF01000031.1"/>
</dbReference>
<dbReference type="GO" id="GO:0008360">
    <property type="term" value="P:regulation of cell shape"/>
    <property type="evidence" value="ECO:0007669"/>
    <property type="project" value="UniProtKB-KW"/>
</dbReference>
<dbReference type="InterPro" id="IPR036615">
    <property type="entry name" value="Mur_ligase_C_dom_sf"/>
</dbReference>
<name>A0A4R2F540_9GAMM</name>
<sequence>MIPLTLGDIATTSSGQLLSQTFADVQIDSVSTDSREIAAGGLFIALKGERFDGHDYAKTAVDAGAGALLVSKLLPLDLPQILVPDTHKALGQLGALVRDRVNPRCVALTGSNGKTSVKEMVATILSQQASVLSTSGNFNNDIGVPLTALRLQPQHQFAVFELGANHPGEIDYTSAIVRPDVALVNNVGSAHLAGFGSEAGVAAAKSEIFRHLQPQGVAVINADDRYAQVMRDAAAGHRLLEFAVTADAPLRADNLQHDGNGYYRFDLQWQAQVQQVMLPLAGQHQVHNALAAAGLCLGLGLDLADIANGLALMQPVKGRMLPSQLGRITLVDDSYNANPNSVTAAINWLKEIDGNRILVLGDLGELGDNAAPLHRELGERARKAGIDALFCCGELTKHTSAAFATEHYQAIGSLVDALIKHLNRLPGKVTVLVKGSRSSRMERVVEALVVAFGRGELV</sequence>
<keyword evidence="1 10" id="KW-0963">Cytoplasm</keyword>
<dbReference type="InterPro" id="IPR005863">
    <property type="entry name" value="UDP-N-AcMur_synth"/>
</dbReference>
<proteinExistence type="inferred from homology"/>
<evidence type="ECO:0000259" key="14">
    <source>
        <dbReference type="Pfam" id="PF08245"/>
    </source>
</evidence>
<dbReference type="GO" id="GO:0071555">
    <property type="term" value="P:cell wall organization"/>
    <property type="evidence" value="ECO:0007669"/>
    <property type="project" value="UniProtKB-KW"/>
</dbReference>
<keyword evidence="16" id="KW-1185">Reference proteome</keyword>
<evidence type="ECO:0000313" key="16">
    <source>
        <dbReference type="Proteomes" id="UP000294832"/>
    </source>
</evidence>
<dbReference type="Pfam" id="PF08245">
    <property type="entry name" value="Mur_ligase_M"/>
    <property type="match status" value="1"/>
</dbReference>
<dbReference type="Gene3D" id="3.40.1390.10">
    <property type="entry name" value="MurE/MurF, N-terminal domain"/>
    <property type="match status" value="1"/>
</dbReference>
<comment type="similarity">
    <text evidence="10">Belongs to the MurCDEF family. MurF subfamily.</text>
</comment>
<keyword evidence="2 10" id="KW-0436">Ligase</keyword>
<keyword evidence="4 10" id="KW-0547">Nucleotide-binding</keyword>
<dbReference type="OrthoDB" id="9801978at2"/>
<evidence type="ECO:0000256" key="11">
    <source>
        <dbReference type="RuleBase" id="RU004136"/>
    </source>
</evidence>